<proteinExistence type="predicted"/>
<evidence type="ECO:0000313" key="3">
    <source>
        <dbReference type="EMBL" id="ESK39956.1"/>
    </source>
</evidence>
<dbReference type="InterPro" id="IPR010131">
    <property type="entry name" value="MdtP/NodT-like"/>
</dbReference>
<gene>
    <name evidence="3" type="ORF">P256_00395</name>
</gene>
<dbReference type="AlphaFoldDB" id="V2TPL6"/>
<dbReference type="RefSeq" id="WP_023271998.1">
    <property type="nucleotide sequence ID" value="NZ_KI530712.1"/>
</dbReference>
<dbReference type="eggNOG" id="COG1538">
    <property type="taxonomic scope" value="Bacteria"/>
</dbReference>
<dbReference type="STRING" id="1392540.P256_00395"/>
<protein>
    <submittedName>
        <fullName evidence="3">Uncharacterized protein</fullName>
    </submittedName>
</protein>
<comment type="caution">
    <text evidence="3">The sequence shown here is derived from an EMBL/GenBank/DDBJ whole genome shotgun (WGS) entry which is preliminary data.</text>
</comment>
<feature type="coiled-coil region" evidence="1">
    <location>
        <begin position="312"/>
        <end position="362"/>
    </location>
</feature>
<dbReference type="Proteomes" id="UP000023785">
    <property type="component" value="Unassembled WGS sequence"/>
</dbReference>
<feature type="signal peptide" evidence="2">
    <location>
        <begin position="1"/>
        <end position="41"/>
    </location>
</feature>
<dbReference type="PATRIC" id="fig|1392540.3.peg.386"/>
<keyword evidence="4" id="KW-1185">Reference proteome</keyword>
<reference evidence="3 4" key="1">
    <citation type="submission" date="2013-10" db="EMBL/GenBank/DDBJ databases">
        <title>The Genome Sequence of Acinetobacter nectaris CIP 110549.</title>
        <authorList>
            <consortium name="The Broad Institute Genomics Platform"/>
            <consortium name="The Broad Institute Genome Sequencing Center for Infectious Disease"/>
            <person name="Cerqueira G."/>
            <person name="Feldgarden M."/>
            <person name="Courvalin P."/>
            <person name="Grillot-Courvalin C."/>
            <person name="Clermont D."/>
            <person name="Rocha E."/>
            <person name="Yoon E.-J."/>
            <person name="Nemec A."/>
            <person name="Young S.K."/>
            <person name="Zeng Q."/>
            <person name="Gargeya S."/>
            <person name="Fitzgerald M."/>
            <person name="Abouelleil A."/>
            <person name="Alvarado L."/>
            <person name="Berlin A.M."/>
            <person name="Chapman S.B."/>
            <person name="Gainer-Dewar J."/>
            <person name="Goldberg J."/>
            <person name="Gnerre S."/>
            <person name="Griggs A."/>
            <person name="Gujja S."/>
            <person name="Hansen M."/>
            <person name="Howarth C."/>
            <person name="Imamovic A."/>
            <person name="Ireland A."/>
            <person name="Larimer J."/>
            <person name="McCowan C."/>
            <person name="Murphy C."/>
            <person name="Pearson M."/>
            <person name="Poon T.W."/>
            <person name="Priest M."/>
            <person name="Roberts A."/>
            <person name="Saif S."/>
            <person name="Shea T."/>
            <person name="Sykes S."/>
            <person name="Wortman J."/>
            <person name="Nusbaum C."/>
            <person name="Birren B."/>
        </authorList>
    </citation>
    <scope>NUCLEOTIDE SEQUENCE [LARGE SCALE GENOMIC DNA]</scope>
    <source>
        <strain evidence="3 4">CIP 110549</strain>
    </source>
</reference>
<keyword evidence="1" id="KW-0175">Coiled coil</keyword>
<evidence type="ECO:0000256" key="2">
    <source>
        <dbReference type="SAM" id="SignalP"/>
    </source>
</evidence>
<dbReference type="OrthoDB" id="6716807at2"/>
<dbReference type="HOGENOM" id="CLU_602215_0_0_6"/>
<organism evidence="3 4">
    <name type="scientific">Acinetobacter nectaris CIP 110549</name>
    <dbReference type="NCBI Taxonomy" id="1392540"/>
    <lineage>
        <taxon>Bacteria</taxon>
        <taxon>Pseudomonadati</taxon>
        <taxon>Pseudomonadota</taxon>
        <taxon>Gammaproteobacteria</taxon>
        <taxon>Moraxellales</taxon>
        <taxon>Moraxellaceae</taxon>
        <taxon>Acinetobacter</taxon>
    </lineage>
</organism>
<evidence type="ECO:0000313" key="4">
    <source>
        <dbReference type="Proteomes" id="UP000023785"/>
    </source>
</evidence>
<dbReference type="PANTHER" id="PTHR30203">
    <property type="entry name" value="OUTER MEMBRANE CATION EFFLUX PROTEIN"/>
    <property type="match status" value="1"/>
</dbReference>
<accession>V2TPL6</accession>
<name>V2TPL6_9GAMM</name>
<keyword evidence="2" id="KW-0732">Signal</keyword>
<sequence length="448" mass="51901">MSFLYKVSVHYQKMNTIRKFYIHSAALLCALCSISSNVVYAEETPLVFSQTLQKIEAYQQPEKWSNQEKIANLEVAKSKVWDNPTLSIQQTGFNRRQEKSSEISVAQQIDIFGTKRKAAYVSQIQKQNVILNKEMYQIQQFLAVKYFWMQILFLEKEVAILKQQFEVSELSLNTAQLRLQAGSIAKIDFERVEVSTLDLESQYKQQTAALEILKNKFSKLWGSTASNFHLNEMSEQAWQQQAESMPLRINIYESAVQLQKQSFEAQLDYLKAQAKPKPSVTLGVVRTQSEFGGKSDQQVRVGLDIPLNIFNREQYSQKIEETKLKLVEQERLRYQRQQLIDIKNLSAEIKLLKEKLNTLTHSQIPLSKSIQQKMLLGFKAGKYAVTDIQLSTLELQQRQLQEIELNRNIFQKTMQLDCLRFGIEPESILYTDAINNLNKSLRLGMENE</sequence>
<feature type="chain" id="PRO_5004710337" evidence="2">
    <location>
        <begin position="42"/>
        <end position="448"/>
    </location>
</feature>
<dbReference type="GO" id="GO:0015562">
    <property type="term" value="F:efflux transmembrane transporter activity"/>
    <property type="evidence" value="ECO:0007669"/>
    <property type="project" value="InterPro"/>
</dbReference>
<evidence type="ECO:0000256" key="1">
    <source>
        <dbReference type="SAM" id="Coils"/>
    </source>
</evidence>
<dbReference type="Gene3D" id="1.20.1600.10">
    <property type="entry name" value="Outer membrane efflux proteins (OEP)"/>
    <property type="match status" value="1"/>
</dbReference>
<dbReference type="EMBL" id="AYER01000003">
    <property type="protein sequence ID" value="ESK39956.1"/>
    <property type="molecule type" value="Genomic_DNA"/>
</dbReference>
<dbReference type="SUPFAM" id="SSF56954">
    <property type="entry name" value="Outer membrane efflux proteins (OEP)"/>
    <property type="match status" value="1"/>
</dbReference>